<feature type="non-terminal residue" evidence="1">
    <location>
        <position position="1"/>
    </location>
</feature>
<evidence type="ECO:0000313" key="1">
    <source>
        <dbReference type="EMBL" id="CAG8789363.1"/>
    </source>
</evidence>
<dbReference type="Proteomes" id="UP000789366">
    <property type="component" value="Unassembled WGS sequence"/>
</dbReference>
<protein>
    <submittedName>
        <fullName evidence="1">16175_t:CDS:1</fullName>
    </submittedName>
</protein>
<accession>A0ACA9RF95</accession>
<dbReference type="EMBL" id="CAJVPW010067539">
    <property type="protein sequence ID" value="CAG8789363.1"/>
    <property type="molecule type" value="Genomic_DNA"/>
</dbReference>
<proteinExistence type="predicted"/>
<feature type="non-terminal residue" evidence="1">
    <location>
        <position position="152"/>
    </location>
</feature>
<gene>
    <name evidence="1" type="ORF">SPELUC_LOCUS17086</name>
</gene>
<sequence length="152" mass="16780">ELIGIDGSAFAAYNLNSDITYAQTLTADDKIVRVNAIKYRFGTDDFIVAGKFDKADQTSCSSICSWNSLSRQFKVLNSNLSGEIVSMDFVGNFLVVAGNLTLGNRRSVYVAEYDYSKNIWKEQGTQGNGDTQLPGPPTVVINYFLASNQQYF</sequence>
<comment type="caution">
    <text evidence="1">The sequence shown here is derived from an EMBL/GenBank/DDBJ whole genome shotgun (WGS) entry which is preliminary data.</text>
</comment>
<reference evidence="1" key="1">
    <citation type="submission" date="2021-06" db="EMBL/GenBank/DDBJ databases">
        <authorList>
            <person name="Kallberg Y."/>
            <person name="Tangrot J."/>
            <person name="Rosling A."/>
        </authorList>
    </citation>
    <scope>NUCLEOTIDE SEQUENCE</scope>
    <source>
        <strain evidence="1">28 12/20/2015</strain>
    </source>
</reference>
<evidence type="ECO:0000313" key="2">
    <source>
        <dbReference type="Proteomes" id="UP000789366"/>
    </source>
</evidence>
<name>A0ACA9RF95_9GLOM</name>
<keyword evidence="2" id="KW-1185">Reference proteome</keyword>
<organism evidence="1 2">
    <name type="scientific">Cetraspora pellucida</name>
    <dbReference type="NCBI Taxonomy" id="1433469"/>
    <lineage>
        <taxon>Eukaryota</taxon>
        <taxon>Fungi</taxon>
        <taxon>Fungi incertae sedis</taxon>
        <taxon>Mucoromycota</taxon>
        <taxon>Glomeromycotina</taxon>
        <taxon>Glomeromycetes</taxon>
        <taxon>Diversisporales</taxon>
        <taxon>Gigasporaceae</taxon>
        <taxon>Cetraspora</taxon>
    </lineage>
</organism>